<dbReference type="AlphaFoldDB" id="A0AAV4PC56"/>
<organism evidence="2 3">
    <name type="scientific">Caerostris extrusa</name>
    <name type="common">Bark spider</name>
    <name type="synonym">Caerostris bankana</name>
    <dbReference type="NCBI Taxonomy" id="172846"/>
    <lineage>
        <taxon>Eukaryota</taxon>
        <taxon>Metazoa</taxon>
        <taxon>Ecdysozoa</taxon>
        <taxon>Arthropoda</taxon>
        <taxon>Chelicerata</taxon>
        <taxon>Arachnida</taxon>
        <taxon>Araneae</taxon>
        <taxon>Araneomorphae</taxon>
        <taxon>Entelegynae</taxon>
        <taxon>Araneoidea</taxon>
        <taxon>Araneidae</taxon>
        <taxon>Caerostris</taxon>
    </lineage>
</organism>
<keyword evidence="1" id="KW-0472">Membrane</keyword>
<dbReference type="Proteomes" id="UP001054945">
    <property type="component" value="Unassembled WGS sequence"/>
</dbReference>
<comment type="caution">
    <text evidence="2">The sequence shown here is derived from an EMBL/GenBank/DDBJ whole genome shotgun (WGS) entry which is preliminary data.</text>
</comment>
<gene>
    <name evidence="2" type="ORF">CEXT_728241</name>
</gene>
<keyword evidence="3" id="KW-1185">Reference proteome</keyword>
<evidence type="ECO:0000313" key="3">
    <source>
        <dbReference type="Proteomes" id="UP001054945"/>
    </source>
</evidence>
<name>A0AAV4PC56_CAEEX</name>
<accession>A0AAV4PC56</accession>
<keyword evidence="1" id="KW-0812">Transmembrane</keyword>
<evidence type="ECO:0000256" key="1">
    <source>
        <dbReference type="SAM" id="Phobius"/>
    </source>
</evidence>
<feature type="transmembrane region" description="Helical" evidence="1">
    <location>
        <begin position="43"/>
        <end position="61"/>
    </location>
</feature>
<protein>
    <submittedName>
        <fullName evidence="2">Uncharacterized protein</fullName>
    </submittedName>
</protein>
<proteinExistence type="predicted"/>
<keyword evidence="1" id="KW-1133">Transmembrane helix</keyword>
<sequence>MEIHASQGHLSFVINRGYICIRNLRGAHIWTPFDLPAHDLPPFFSAGGGAFSISFLVLFSWRGVKSENNSCLGAKEQNSPRSCLTRVCAAWIAGKLPIKIPPPIRCVSLVAPMLVGGGCCQTQRLGLRLAAARFVNDLMPSGFRFGYFVAVF</sequence>
<dbReference type="EMBL" id="BPLR01004151">
    <property type="protein sequence ID" value="GIX92727.1"/>
    <property type="molecule type" value="Genomic_DNA"/>
</dbReference>
<reference evidence="2 3" key="1">
    <citation type="submission" date="2021-06" db="EMBL/GenBank/DDBJ databases">
        <title>Caerostris extrusa draft genome.</title>
        <authorList>
            <person name="Kono N."/>
            <person name="Arakawa K."/>
        </authorList>
    </citation>
    <scope>NUCLEOTIDE SEQUENCE [LARGE SCALE GENOMIC DNA]</scope>
</reference>
<evidence type="ECO:0000313" key="2">
    <source>
        <dbReference type="EMBL" id="GIX92727.1"/>
    </source>
</evidence>